<dbReference type="InterPro" id="IPR013087">
    <property type="entry name" value="Znf_C2H2_type"/>
</dbReference>
<dbReference type="GO" id="GO:0000981">
    <property type="term" value="F:DNA-binding transcription factor activity, RNA polymerase II-specific"/>
    <property type="evidence" value="ECO:0007669"/>
    <property type="project" value="TreeGrafter"/>
</dbReference>
<dbReference type="FunFam" id="3.30.160.60:FF:001049">
    <property type="entry name" value="zinc finger protein 319"/>
    <property type="match status" value="1"/>
</dbReference>
<feature type="domain" description="C2H2-type" evidence="12">
    <location>
        <begin position="260"/>
        <end position="287"/>
    </location>
</feature>
<dbReference type="FunFam" id="3.30.160.60:FF:000446">
    <property type="entry name" value="Zinc finger protein"/>
    <property type="match status" value="1"/>
</dbReference>
<evidence type="ECO:0000256" key="7">
    <source>
        <dbReference type="ARBA" id="ARBA00023015"/>
    </source>
</evidence>
<dbReference type="SMART" id="SM00355">
    <property type="entry name" value="ZnF_C2H2"/>
    <property type="match status" value="9"/>
</dbReference>
<feature type="domain" description="C2H2-type" evidence="12">
    <location>
        <begin position="137"/>
        <end position="160"/>
    </location>
</feature>
<keyword evidence="7" id="KW-0805">Transcription regulation</keyword>
<evidence type="ECO:0000256" key="3">
    <source>
        <dbReference type="ARBA" id="ARBA00022723"/>
    </source>
</evidence>
<dbReference type="Gene3D" id="3.30.160.60">
    <property type="entry name" value="Classic Zinc Finger"/>
    <property type="match status" value="6"/>
</dbReference>
<dbReference type="FunFam" id="3.30.160.60:FF:000097">
    <property type="entry name" value="Zinc finger protein"/>
    <property type="match status" value="1"/>
</dbReference>
<evidence type="ECO:0000313" key="13">
    <source>
        <dbReference type="RefSeq" id="XP_028128737.1"/>
    </source>
</evidence>
<dbReference type="AlphaFoldDB" id="A0A6P7F1I7"/>
<dbReference type="GO" id="GO:0008270">
    <property type="term" value="F:zinc ion binding"/>
    <property type="evidence" value="ECO:0007669"/>
    <property type="project" value="UniProtKB-KW"/>
</dbReference>
<feature type="domain" description="C2H2-type" evidence="12">
    <location>
        <begin position="204"/>
        <end position="231"/>
    </location>
</feature>
<evidence type="ECO:0000256" key="1">
    <source>
        <dbReference type="ARBA" id="ARBA00003767"/>
    </source>
</evidence>
<keyword evidence="8" id="KW-0238">DNA-binding</keyword>
<feature type="domain" description="C2H2-type" evidence="12">
    <location>
        <begin position="288"/>
        <end position="316"/>
    </location>
</feature>
<evidence type="ECO:0000256" key="5">
    <source>
        <dbReference type="ARBA" id="ARBA00022771"/>
    </source>
</evidence>
<gene>
    <name evidence="13" type="primary">LOC114325010</name>
</gene>
<dbReference type="PANTHER" id="PTHR24394:SF29">
    <property type="entry name" value="MYONEURIN"/>
    <property type="match status" value="1"/>
</dbReference>
<comment type="subcellular location">
    <subcellularLocation>
        <location evidence="2">Nucleus</location>
    </subcellularLocation>
</comment>
<reference evidence="13" key="1">
    <citation type="submission" date="2025-08" db="UniProtKB">
        <authorList>
            <consortium name="RefSeq"/>
        </authorList>
    </citation>
    <scope>IDENTIFICATION</scope>
    <source>
        <tissue evidence="13">Whole insect</tissue>
    </source>
</reference>
<evidence type="ECO:0000256" key="2">
    <source>
        <dbReference type="ARBA" id="ARBA00004123"/>
    </source>
</evidence>
<comment type="function">
    <text evidence="1">May be involved in transcriptional regulation.</text>
</comment>
<accession>A0A6P7F1I7</accession>
<keyword evidence="3" id="KW-0479">Metal-binding</keyword>
<keyword evidence="4" id="KW-0677">Repeat</keyword>
<dbReference type="RefSeq" id="XP_028128737.1">
    <property type="nucleotide sequence ID" value="XM_028272936.1"/>
</dbReference>
<evidence type="ECO:0000256" key="9">
    <source>
        <dbReference type="ARBA" id="ARBA00023163"/>
    </source>
</evidence>
<dbReference type="InterPro" id="IPR036236">
    <property type="entry name" value="Znf_C2H2_sf"/>
</dbReference>
<evidence type="ECO:0000256" key="11">
    <source>
        <dbReference type="PROSITE-ProRule" id="PRU00042"/>
    </source>
</evidence>
<dbReference type="Pfam" id="PF00096">
    <property type="entry name" value="zf-C2H2"/>
    <property type="match status" value="4"/>
</dbReference>
<evidence type="ECO:0000256" key="4">
    <source>
        <dbReference type="ARBA" id="ARBA00022737"/>
    </source>
</evidence>
<dbReference type="PANTHER" id="PTHR24394">
    <property type="entry name" value="ZINC FINGER PROTEIN"/>
    <property type="match status" value="1"/>
</dbReference>
<keyword evidence="9" id="KW-0804">Transcription</keyword>
<dbReference type="PROSITE" id="PS00028">
    <property type="entry name" value="ZINC_FINGER_C2H2_1"/>
    <property type="match status" value="6"/>
</dbReference>
<keyword evidence="6" id="KW-0862">Zinc</keyword>
<evidence type="ECO:0000256" key="10">
    <source>
        <dbReference type="ARBA" id="ARBA00023242"/>
    </source>
</evidence>
<dbReference type="Pfam" id="PF12874">
    <property type="entry name" value="zf-met"/>
    <property type="match status" value="1"/>
</dbReference>
<dbReference type="SUPFAM" id="SSF57667">
    <property type="entry name" value="beta-beta-alpha zinc fingers"/>
    <property type="match status" value="4"/>
</dbReference>
<keyword evidence="10" id="KW-0539">Nucleus</keyword>
<feature type="domain" description="C2H2-type" evidence="12">
    <location>
        <begin position="109"/>
        <end position="136"/>
    </location>
</feature>
<dbReference type="GO" id="GO:0003677">
    <property type="term" value="F:DNA binding"/>
    <property type="evidence" value="ECO:0007669"/>
    <property type="project" value="UniProtKB-KW"/>
</dbReference>
<dbReference type="PROSITE" id="PS50157">
    <property type="entry name" value="ZINC_FINGER_C2H2_2"/>
    <property type="match status" value="6"/>
</dbReference>
<keyword evidence="5 11" id="KW-0863">Zinc-finger</keyword>
<sequence>MITEDDIDVIIQTEEKPKKPKRKRGMRDILAKMTPEEYEKYLIQPADSDVPLNCDKCFITFKNNVEKGLHSIKHNEKGFYECHVCEDFVHQTKQAFDIHIRDHEGIKKYKCPICERQFTTIRPAYEHQYSHKDEKPFECDICHRKFPSSHSAKNHKNIAHYEMLNGQKYEKYDCKICNIHYAGHAGLANHNFKFHKDLCRLKPALCDICGKEFITKYTLKKHKASHSEEMPFACDLCPKKFARPAGLKQHQLVHTGEKPYTCEYCGKKFAHNSSYNNHIRLHIGYKPFACVICGKKYTAGGNLKVHMANNHSSYNLKK</sequence>
<dbReference type="InParanoid" id="A0A6P7F1I7"/>
<dbReference type="GO" id="GO:0005634">
    <property type="term" value="C:nucleus"/>
    <property type="evidence" value="ECO:0007669"/>
    <property type="project" value="UniProtKB-SubCell"/>
</dbReference>
<evidence type="ECO:0000259" key="12">
    <source>
        <dbReference type="PROSITE" id="PS50157"/>
    </source>
</evidence>
<feature type="domain" description="C2H2-type" evidence="12">
    <location>
        <begin position="232"/>
        <end position="259"/>
    </location>
</feature>
<name>A0A6P7F1I7_DIAVI</name>
<proteinExistence type="predicted"/>
<organism evidence="13">
    <name type="scientific">Diabrotica virgifera virgifera</name>
    <name type="common">western corn rootworm</name>
    <dbReference type="NCBI Taxonomy" id="50390"/>
    <lineage>
        <taxon>Eukaryota</taxon>
        <taxon>Metazoa</taxon>
        <taxon>Ecdysozoa</taxon>
        <taxon>Arthropoda</taxon>
        <taxon>Hexapoda</taxon>
        <taxon>Insecta</taxon>
        <taxon>Pterygota</taxon>
        <taxon>Neoptera</taxon>
        <taxon>Endopterygota</taxon>
        <taxon>Coleoptera</taxon>
        <taxon>Polyphaga</taxon>
        <taxon>Cucujiformia</taxon>
        <taxon>Chrysomeloidea</taxon>
        <taxon>Chrysomelidae</taxon>
        <taxon>Galerucinae</taxon>
        <taxon>Diabroticina</taxon>
        <taxon>Diabroticites</taxon>
        <taxon>Diabrotica</taxon>
    </lineage>
</organism>
<evidence type="ECO:0000256" key="6">
    <source>
        <dbReference type="ARBA" id="ARBA00022833"/>
    </source>
</evidence>
<protein>
    <submittedName>
        <fullName evidence="13">Gastrula zinc finger protein XlCGF7.1-like</fullName>
    </submittedName>
</protein>
<evidence type="ECO:0000256" key="8">
    <source>
        <dbReference type="ARBA" id="ARBA00023125"/>
    </source>
</evidence>